<proteinExistence type="predicted"/>
<reference evidence="2 3" key="1">
    <citation type="journal article" date="2023" name="Limnol Oceanogr Lett">
        <title>Environmental adaptations by the intertidal Antarctic cyanobacterium Halotia branconii CENA392 as revealed using long-read genome sequencing.</title>
        <authorList>
            <person name="Dextro R.B."/>
            <person name="Delbaje E."/>
            <person name="Freitas P.N.N."/>
            <person name="Geraldes V."/>
            <person name="Pinto E."/>
            <person name="Long P.F."/>
            <person name="Fiore M.F."/>
        </authorList>
    </citation>
    <scope>NUCLEOTIDE SEQUENCE [LARGE SCALE GENOMIC DNA]</scope>
    <source>
        <strain evidence="2 3">CENA392</strain>
    </source>
</reference>
<dbReference type="Proteomes" id="UP001223520">
    <property type="component" value="Chromosome"/>
</dbReference>
<evidence type="ECO:0000256" key="1">
    <source>
        <dbReference type="SAM" id="Phobius"/>
    </source>
</evidence>
<keyword evidence="3" id="KW-1185">Reference proteome</keyword>
<evidence type="ECO:0000313" key="2">
    <source>
        <dbReference type="EMBL" id="WGV24783.1"/>
    </source>
</evidence>
<sequence length="140" mass="15867">MNTTKSVMAVSSTNSPGVVITLESTGIFLGILVSGSVLAGVAISVISKMNRISFLVNQIQETLKNHASNAEKIKDLDKRFDIHLQDYINHKDATLLALNGNDEKIDHKWERTEELFKEIKVEIKELQQFLQKQQNFKIRE</sequence>
<keyword evidence="1" id="KW-1133">Transmembrane helix</keyword>
<organism evidence="2 3">
    <name type="scientific">Halotia branconii CENA392</name>
    <dbReference type="NCBI Taxonomy" id="1539056"/>
    <lineage>
        <taxon>Bacteria</taxon>
        <taxon>Bacillati</taxon>
        <taxon>Cyanobacteriota</taxon>
        <taxon>Cyanophyceae</taxon>
        <taxon>Nostocales</taxon>
        <taxon>Nodulariaceae</taxon>
        <taxon>Halotia</taxon>
    </lineage>
</organism>
<dbReference type="AlphaFoldDB" id="A0AAJ6NQY7"/>
<dbReference type="RefSeq" id="WP_281482096.1">
    <property type="nucleotide sequence ID" value="NZ_CP124543.1"/>
</dbReference>
<evidence type="ECO:0000313" key="3">
    <source>
        <dbReference type="Proteomes" id="UP001223520"/>
    </source>
</evidence>
<name>A0AAJ6NQY7_9CYAN</name>
<feature type="transmembrane region" description="Helical" evidence="1">
    <location>
        <begin position="26"/>
        <end position="46"/>
    </location>
</feature>
<keyword evidence="1" id="KW-0472">Membrane</keyword>
<keyword evidence="1" id="KW-0812">Transmembrane</keyword>
<accession>A0AAJ6NQY7</accession>
<protein>
    <submittedName>
        <fullName evidence="2">Uncharacterized protein</fullName>
    </submittedName>
</protein>
<gene>
    <name evidence="2" type="ORF">QI031_23915</name>
</gene>
<dbReference type="KEGG" id="hbq:QI031_23915"/>
<dbReference type="EMBL" id="CP124543">
    <property type="protein sequence ID" value="WGV24783.1"/>
    <property type="molecule type" value="Genomic_DNA"/>
</dbReference>